<proteinExistence type="predicted"/>
<evidence type="ECO:0000256" key="1">
    <source>
        <dbReference type="SAM" id="Phobius"/>
    </source>
</evidence>
<feature type="transmembrane region" description="Helical" evidence="1">
    <location>
        <begin position="101"/>
        <end position="125"/>
    </location>
</feature>
<sequence length="179" mass="20566">MKYQVSIGFRTLFSSITFFYGHVTILLLALIPSLIRAYQMLQNLDTPLILELVVESTRIIMFVLMVPLLEKREYAVIKQKTFWDELLASASLKLKNNFPHIFIAQLVIYILILAVLGNVLIRILVNSSFLYIIELFSLDGYAESAVYHAYLYFLKNISIIPLTMVFVLKVIGVGQSIRR</sequence>
<dbReference type="Proteomes" id="UP000315215">
    <property type="component" value="Chromosome"/>
</dbReference>
<keyword evidence="1" id="KW-1133">Transmembrane helix</keyword>
<keyword evidence="1" id="KW-0472">Membrane</keyword>
<protein>
    <submittedName>
        <fullName evidence="2">Uncharacterized protein</fullName>
    </submittedName>
</protein>
<feature type="transmembrane region" description="Helical" evidence="1">
    <location>
        <begin position="145"/>
        <end position="171"/>
    </location>
</feature>
<accession>A0A516KJK0</accession>
<organism evidence="2 3">
    <name type="scientific">Radiobacillus deserti</name>
    <dbReference type="NCBI Taxonomy" id="2594883"/>
    <lineage>
        <taxon>Bacteria</taxon>
        <taxon>Bacillati</taxon>
        <taxon>Bacillota</taxon>
        <taxon>Bacilli</taxon>
        <taxon>Bacillales</taxon>
        <taxon>Bacillaceae</taxon>
        <taxon>Radiobacillus</taxon>
    </lineage>
</organism>
<evidence type="ECO:0000313" key="2">
    <source>
        <dbReference type="EMBL" id="QDP41566.1"/>
    </source>
</evidence>
<dbReference type="AlphaFoldDB" id="A0A516KJK0"/>
<dbReference type="EMBL" id="CP041666">
    <property type="protein sequence ID" value="QDP41566.1"/>
    <property type="molecule type" value="Genomic_DNA"/>
</dbReference>
<dbReference type="OrthoDB" id="2969462at2"/>
<feature type="transmembrane region" description="Helical" evidence="1">
    <location>
        <begin position="47"/>
        <end position="69"/>
    </location>
</feature>
<evidence type="ECO:0000313" key="3">
    <source>
        <dbReference type="Proteomes" id="UP000315215"/>
    </source>
</evidence>
<reference evidence="2 3" key="1">
    <citation type="submission" date="2019-07" db="EMBL/GenBank/DDBJ databases">
        <authorList>
            <person name="Li J."/>
        </authorList>
    </citation>
    <scope>NUCLEOTIDE SEQUENCE [LARGE SCALE GENOMIC DNA]</scope>
    <source>
        <strain evidence="2 3">TKL69</strain>
    </source>
</reference>
<name>A0A516KJK0_9BACI</name>
<keyword evidence="1" id="KW-0812">Transmembrane</keyword>
<gene>
    <name evidence="2" type="ORF">FN924_16130</name>
</gene>
<feature type="transmembrane region" description="Helical" evidence="1">
    <location>
        <begin position="12"/>
        <end position="35"/>
    </location>
</feature>
<keyword evidence="3" id="KW-1185">Reference proteome</keyword>
<dbReference type="KEGG" id="aqt:FN924_16130"/>